<dbReference type="GO" id="GO:0005524">
    <property type="term" value="F:ATP binding"/>
    <property type="evidence" value="ECO:0007669"/>
    <property type="project" value="UniProtKB-KW"/>
</dbReference>
<evidence type="ECO:0000259" key="7">
    <source>
        <dbReference type="PROSITE" id="PS50893"/>
    </source>
</evidence>
<dbReference type="SMART" id="SM00382">
    <property type="entry name" value="AAA"/>
    <property type="match status" value="1"/>
</dbReference>
<evidence type="ECO:0000313" key="9">
    <source>
        <dbReference type="Proteomes" id="UP000608345"/>
    </source>
</evidence>
<dbReference type="NCBIfam" id="NF010068">
    <property type="entry name" value="PRK13548.1"/>
    <property type="match status" value="1"/>
</dbReference>
<dbReference type="InterPro" id="IPR003593">
    <property type="entry name" value="AAA+_ATPase"/>
</dbReference>
<dbReference type="SUPFAM" id="SSF52540">
    <property type="entry name" value="P-loop containing nucleoside triphosphate hydrolases"/>
    <property type="match status" value="1"/>
</dbReference>
<reference evidence="8" key="2">
    <citation type="submission" date="2020-09" db="EMBL/GenBank/DDBJ databases">
        <authorList>
            <person name="Sun Q."/>
            <person name="Kim S."/>
        </authorList>
    </citation>
    <scope>NUCLEOTIDE SEQUENCE</scope>
    <source>
        <strain evidence="8">KCTC 23732</strain>
    </source>
</reference>
<sequence>MTSAMKGKSLRVYRQQRRILDNVSLSIESGQVLALLGANGAGKSTLLSVLAGEMKQGLTAHERMAVTLNGTDISSLSATECARRRAVLPQNASLTFDMSVLEIIEMGMYPFAGITQEQATTLLEQALQWADVQSLQMRNYQTLSGGERQRVQFARVLVQLLALREQDTAARYVLLDEPTSSLDPKHQQQLLRTLGKLARQENIGVLIILHDLNLAARYCDRLALLCEGRLIACDTPEKVLTRENLHAVYGIYGQAIAHPLVPGKQLVIWE</sequence>
<dbReference type="GO" id="GO:0016887">
    <property type="term" value="F:ATP hydrolysis activity"/>
    <property type="evidence" value="ECO:0007669"/>
    <property type="project" value="InterPro"/>
</dbReference>
<dbReference type="Proteomes" id="UP000608345">
    <property type="component" value="Unassembled WGS sequence"/>
</dbReference>
<proteinExistence type="predicted"/>
<feature type="domain" description="ABC transporter" evidence="7">
    <location>
        <begin position="5"/>
        <end position="252"/>
    </location>
</feature>
<dbReference type="PROSITE" id="PS00211">
    <property type="entry name" value="ABC_TRANSPORTER_1"/>
    <property type="match status" value="1"/>
</dbReference>
<dbReference type="AlphaFoldDB" id="A0A918JNE0"/>
<dbReference type="PROSITE" id="PS50893">
    <property type="entry name" value="ABC_TRANSPORTER_2"/>
    <property type="match status" value="1"/>
</dbReference>
<name>A0A918JNE0_9BURK</name>
<dbReference type="InterPro" id="IPR003439">
    <property type="entry name" value="ABC_transporter-like_ATP-bd"/>
</dbReference>
<keyword evidence="3" id="KW-0547">Nucleotide-binding</keyword>
<evidence type="ECO:0000256" key="3">
    <source>
        <dbReference type="ARBA" id="ARBA00022741"/>
    </source>
</evidence>
<keyword evidence="1" id="KW-0813">Transport</keyword>
<evidence type="ECO:0000256" key="5">
    <source>
        <dbReference type="ARBA" id="ARBA00022967"/>
    </source>
</evidence>
<comment type="function">
    <text evidence="6">Part of the ABC transporter complex HmuTUV involved in hemin import. Responsible for energy coupling to the transport system.</text>
</comment>
<dbReference type="InterPro" id="IPR017871">
    <property type="entry name" value="ABC_transporter-like_CS"/>
</dbReference>
<gene>
    <name evidence="8" type="primary">hmuV</name>
    <name evidence="8" type="ORF">GCM10011450_20760</name>
</gene>
<keyword evidence="4 8" id="KW-0067">ATP-binding</keyword>
<dbReference type="EMBL" id="BMYS01000015">
    <property type="protein sequence ID" value="GGW90354.1"/>
    <property type="molecule type" value="Genomic_DNA"/>
</dbReference>
<evidence type="ECO:0000256" key="6">
    <source>
        <dbReference type="ARBA" id="ARBA00037066"/>
    </source>
</evidence>
<evidence type="ECO:0000256" key="4">
    <source>
        <dbReference type="ARBA" id="ARBA00022840"/>
    </source>
</evidence>
<evidence type="ECO:0000256" key="2">
    <source>
        <dbReference type="ARBA" id="ARBA00022475"/>
    </source>
</evidence>
<dbReference type="PANTHER" id="PTHR42794">
    <property type="entry name" value="HEMIN IMPORT ATP-BINDING PROTEIN HMUV"/>
    <property type="match status" value="1"/>
</dbReference>
<dbReference type="CDD" id="cd03214">
    <property type="entry name" value="ABC_Iron-Siderophores_B12_Hemin"/>
    <property type="match status" value="1"/>
</dbReference>
<accession>A0A918JNE0</accession>
<keyword evidence="9" id="KW-1185">Reference proteome</keyword>
<reference evidence="8" key="1">
    <citation type="journal article" date="2014" name="Int. J. Syst. Evol. Microbiol.">
        <title>Complete genome sequence of Corynebacterium casei LMG S-19264T (=DSM 44701T), isolated from a smear-ripened cheese.</title>
        <authorList>
            <consortium name="US DOE Joint Genome Institute (JGI-PGF)"/>
            <person name="Walter F."/>
            <person name="Albersmeier A."/>
            <person name="Kalinowski J."/>
            <person name="Ruckert C."/>
        </authorList>
    </citation>
    <scope>NUCLEOTIDE SEQUENCE</scope>
    <source>
        <strain evidence="8">KCTC 23732</strain>
    </source>
</reference>
<dbReference type="Gene3D" id="3.40.50.300">
    <property type="entry name" value="P-loop containing nucleotide triphosphate hydrolases"/>
    <property type="match status" value="1"/>
</dbReference>
<protein>
    <submittedName>
        <fullName evidence="8">Hemin import ATP-binding protein HmuV</fullName>
    </submittedName>
</protein>
<comment type="caution">
    <text evidence="8">The sequence shown here is derived from an EMBL/GenBank/DDBJ whole genome shotgun (WGS) entry which is preliminary data.</text>
</comment>
<evidence type="ECO:0000256" key="1">
    <source>
        <dbReference type="ARBA" id="ARBA00022448"/>
    </source>
</evidence>
<keyword evidence="2" id="KW-1003">Cell membrane</keyword>
<organism evidence="8 9">
    <name type="scientific">Advenella faeciporci</name>
    <dbReference type="NCBI Taxonomy" id="797535"/>
    <lineage>
        <taxon>Bacteria</taxon>
        <taxon>Pseudomonadati</taxon>
        <taxon>Pseudomonadota</taxon>
        <taxon>Betaproteobacteria</taxon>
        <taxon>Burkholderiales</taxon>
        <taxon>Alcaligenaceae</taxon>
    </lineage>
</organism>
<dbReference type="InterPro" id="IPR027417">
    <property type="entry name" value="P-loop_NTPase"/>
</dbReference>
<evidence type="ECO:0000313" key="8">
    <source>
        <dbReference type="EMBL" id="GGW90354.1"/>
    </source>
</evidence>
<dbReference type="Pfam" id="PF00005">
    <property type="entry name" value="ABC_tran"/>
    <property type="match status" value="1"/>
</dbReference>
<dbReference type="PANTHER" id="PTHR42794:SF1">
    <property type="entry name" value="HEMIN IMPORT ATP-BINDING PROTEIN HMUV"/>
    <property type="match status" value="1"/>
</dbReference>
<keyword evidence="5" id="KW-1278">Translocase</keyword>
<keyword evidence="2" id="KW-0472">Membrane</keyword>